<proteinExistence type="predicted"/>
<feature type="compositionally biased region" description="Basic and acidic residues" evidence="4">
    <location>
        <begin position="13"/>
        <end position="23"/>
    </location>
</feature>
<name>A0A6I9Y2H4_9SAUR</name>
<keyword evidence="6" id="KW-1185">Reference proteome</keyword>
<evidence type="ECO:0000256" key="2">
    <source>
        <dbReference type="ARBA" id="ARBA00022833"/>
    </source>
</evidence>
<organism evidence="6 7">
    <name type="scientific">Thamnophis sirtalis</name>
    <dbReference type="NCBI Taxonomy" id="35019"/>
    <lineage>
        <taxon>Eukaryota</taxon>
        <taxon>Metazoa</taxon>
        <taxon>Chordata</taxon>
        <taxon>Craniata</taxon>
        <taxon>Vertebrata</taxon>
        <taxon>Euteleostomi</taxon>
        <taxon>Lepidosauria</taxon>
        <taxon>Squamata</taxon>
        <taxon>Bifurcata</taxon>
        <taxon>Unidentata</taxon>
        <taxon>Episquamata</taxon>
        <taxon>Toxicofera</taxon>
        <taxon>Serpentes</taxon>
        <taxon>Colubroidea</taxon>
        <taxon>Colubridae</taxon>
        <taxon>Natricinae</taxon>
        <taxon>Thamnophis</taxon>
    </lineage>
</organism>
<gene>
    <name evidence="7" type="primary">LOC106547976</name>
</gene>
<keyword evidence="1 3" id="KW-0863">Zinc-finger</keyword>
<evidence type="ECO:0000256" key="3">
    <source>
        <dbReference type="PROSITE-ProRule" id="PRU00024"/>
    </source>
</evidence>
<dbReference type="SUPFAM" id="SSF57845">
    <property type="entry name" value="B-box zinc-binding domain"/>
    <property type="match status" value="1"/>
</dbReference>
<dbReference type="GO" id="GO:0008270">
    <property type="term" value="F:zinc ion binding"/>
    <property type="evidence" value="ECO:0007669"/>
    <property type="project" value="UniProtKB-KW"/>
</dbReference>
<dbReference type="Pfam" id="PF00643">
    <property type="entry name" value="zf-B_box"/>
    <property type="match status" value="1"/>
</dbReference>
<feature type="region of interest" description="Disordered" evidence="4">
    <location>
        <begin position="1"/>
        <end position="23"/>
    </location>
</feature>
<dbReference type="Gene3D" id="3.30.160.60">
    <property type="entry name" value="Classic Zinc Finger"/>
    <property type="match status" value="1"/>
</dbReference>
<protein>
    <submittedName>
        <fullName evidence="7">Zinc finger protein RFP-like</fullName>
    </submittedName>
</protein>
<dbReference type="KEGG" id="tsr:106547976"/>
<dbReference type="RefSeq" id="XP_013920736.1">
    <property type="nucleotide sequence ID" value="XM_014065261.1"/>
</dbReference>
<dbReference type="SMART" id="SM00336">
    <property type="entry name" value="BBOX"/>
    <property type="match status" value="1"/>
</dbReference>
<dbReference type="Proteomes" id="UP000504617">
    <property type="component" value="Unplaced"/>
</dbReference>
<sequence>MGDLGRLGSQNSPEKRTSESRASEGLHLQAVEGLWGEALCEKHREPLKVFCWEDRDLMCLVCDKSKKHRAHLVLPAEEAAQEYRKEIQIKLQNLKLGRKAIEGSKQTQEKQTAAYLEDIKAQRRKIVQAFQELRSFLEEQECVLLARLSDLEKQEDESSTRLSNNISLLSDLICDLEKHCQRPAGEFLQVDVGLLLF</sequence>
<dbReference type="AlphaFoldDB" id="A0A6I9Y2H4"/>
<evidence type="ECO:0000259" key="5">
    <source>
        <dbReference type="PROSITE" id="PS50119"/>
    </source>
</evidence>
<dbReference type="PROSITE" id="PS50119">
    <property type="entry name" value="ZF_BBOX"/>
    <property type="match status" value="1"/>
</dbReference>
<dbReference type="InterPro" id="IPR000315">
    <property type="entry name" value="Znf_B-box"/>
</dbReference>
<dbReference type="OrthoDB" id="9049620at2759"/>
<dbReference type="PANTHER" id="PTHR24103">
    <property type="entry name" value="E3 UBIQUITIN-PROTEIN LIGASE TRIM"/>
    <property type="match status" value="1"/>
</dbReference>
<evidence type="ECO:0000256" key="4">
    <source>
        <dbReference type="SAM" id="MobiDB-lite"/>
    </source>
</evidence>
<evidence type="ECO:0000256" key="1">
    <source>
        <dbReference type="ARBA" id="ARBA00022771"/>
    </source>
</evidence>
<reference evidence="7" key="1">
    <citation type="submission" date="2025-08" db="UniProtKB">
        <authorList>
            <consortium name="RefSeq"/>
        </authorList>
    </citation>
    <scope>IDENTIFICATION</scope>
    <source>
        <tissue evidence="7">Skeletal muscle</tissue>
    </source>
</reference>
<accession>A0A6I9Y2H4</accession>
<keyword evidence="1 3" id="KW-0479">Metal-binding</keyword>
<dbReference type="GeneID" id="106547976"/>
<evidence type="ECO:0000313" key="7">
    <source>
        <dbReference type="RefSeq" id="XP_013920736.1"/>
    </source>
</evidence>
<dbReference type="InterPro" id="IPR050143">
    <property type="entry name" value="TRIM/RBCC"/>
</dbReference>
<dbReference type="CDD" id="cd19762">
    <property type="entry name" value="Bbox2_TRIM7-like"/>
    <property type="match status" value="1"/>
</dbReference>
<evidence type="ECO:0000313" key="6">
    <source>
        <dbReference type="Proteomes" id="UP000504617"/>
    </source>
</evidence>
<feature type="domain" description="B box-type" evidence="5">
    <location>
        <begin position="35"/>
        <end position="76"/>
    </location>
</feature>
<keyword evidence="2" id="KW-0862">Zinc</keyword>